<feature type="compositionally biased region" description="Acidic residues" evidence="4">
    <location>
        <begin position="112"/>
        <end position="148"/>
    </location>
</feature>
<accession>A0AAJ4UV67</accession>
<comment type="caution">
    <text evidence="6">The sequence shown here is derived from an EMBL/GenBank/DDBJ whole genome shotgun (WGS) entry which is preliminary data.</text>
</comment>
<evidence type="ECO:0000256" key="4">
    <source>
        <dbReference type="SAM" id="MobiDB-lite"/>
    </source>
</evidence>
<dbReference type="Pfam" id="PF01022">
    <property type="entry name" value="HTH_5"/>
    <property type="match status" value="1"/>
</dbReference>
<keyword evidence="3" id="KW-0804">Transcription</keyword>
<dbReference type="Pfam" id="PF24270">
    <property type="entry name" value="HTH_Cmi2_C"/>
    <property type="match status" value="1"/>
</dbReference>
<dbReference type="GO" id="GO:0003677">
    <property type="term" value="F:DNA binding"/>
    <property type="evidence" value="ECO:0007669"/>
    <property type="project" value="UniProtKB-KW"/>
</dbReference>
<dbReference type="CDD" id="cd00090">
    <property type="entry name" value="HTH_ARSR"/>
    <property type="match status" value="1"/>
</dbReference>
<keyword evidence="2" id="KW-0238">DNA-binding</keyword>
<evidence type="ECO:0000259" key="5">
    <source>
        <dbReference type="PROSITE" id="PS50987"/>
    </source>
</evidence>
<dbReference type="InterPro" id="IPR011991">
    <property type="entry name" value="ArsR-like_HTH"/>
</dbReference>
<dbReference type="GO" id="GO:0003700">
    <property type="term" value="F:DNA-binding transcription factor activity"/>
    <property type="evidence" value="ECO:0007669"/>
    <property type="project" value="InterPro"/>
</dbReference>
<evidence type="ECO:0000256" key="3">
    <source>
        <dbReference type="ARBA" id="ARBA00023163"/>
    </source>
</evidence>
<evidence type="ECO:0000313" key="7">
    <source>
        <dbReference type="Proteomes" id="UP000270581"/>
    </source>
</evidence>
<dbReference type="InterPro" id="IPR001845">
    <property type="entry name" value="HTH_ArsR_DNA-bd_dom"/>
</dbReference>
<protein>
    <submittedName>
        <fullName evidence="6">ArsR family transcriptional regulator</fullName>
    </submittedName>
</protein>
<dbReference type="FunFam" id="1.10.10.10:FF:000591">
    <property type="entry name" value="Archaeal heat shock regulator, ArsR family"/>
    <property type="match status" value="1"/>
</dbReference>
<feature type="domain" description="HTH arsR-type" evidence="5">
    <location>
        <begin position="1"/>
        <end position="89"/>
    </location>
</feature>
<proteinExistence type="predicted"/>
<feature type="region of interest" description="Disordered" evidence="4">
    <location>
        <begin position="109"/>
        <end position="148"/>
    </location>
</feature>
<dbReference type="RefSeq" id="WP_075937942.1">
    <property type="nucleotide sequence ID" value="NZ_BDJH01000002.1"/>
</dbReference>
<dbReference type="EMBL" id="RJJC01000001">
    <property type="protein sequence ID" value="RNJ25670.1"/>
    <property type="molecule type" value="Genomic_DNA"/>
</dbReference>
<dbReference type="SUPFAM" id="SSF46785">
    <property type="entry name" value="Winged helix' DNA-binding domain"/>
    <property type="match status" value="1"/>
</dbReference>
<dbReference type="PANTHER" id="PTHR33154:SF33">
    <property type="entry name" value="TRANSCRIPTIONAL REPRESSOR SDPR"/>
    <property type="match status" value="1"/>
</dbReference>
<dbReference type="InterPro" id="IPR036388">
    <property type="entry name" value="WH-like_DNA-bd_sf"/>
</dbReference>
<keyword evidence="7" id="KW-1185">Reference proteome</keyword>
<name>A0AAJ4UV67_9EURY</name>
<dbReference type="InterPro" id="IPR051081">
    <property type="entry name" value="HTH_MetalResp_TranReg"/>
</dbReference>
<evidence type="ECO:0000313" key="6">
    <source>
        <dbReference type="EMBL" id="RNJ25670.1"/>
    </source>
</evidence>
<dbReference type="InterPro" id="IPR036390">
    <property type="entry name" value="WH_DNA-bd_sf"/>
</dbReference>
<dbReference type="NCBIfam" id="NF033788">
    <property type="entry name" value="HTH_metalloreg"/>
    <property type="match status" value="1"/>
</dbReference>
<dbReference type="PROSITE" id="PS50987">
    <property type="entry name" value="HTH_ARSR_2"/>
    <property type="match status" value="1"/>
</dbReference>
<organism evidence="6 7">
    <name type="scientific">Halosegnis longus</name>
    <dbReference type="NCBI Taxonomy" id="2216012"/>
    <lineage>
        <taxon>Archaea</taxon>
        <taxon>Methanobacteriati</taxon>
        <taxon>Methanobacteriota</taxon>
        <taxon>Stenosarchaea group</taxon>
        <taxon>Halobacteria</taxon>
        <taxon>Halobacteriales</taxon>
        <taxon>Natronomonadaceae</taxon>
        <taxon>Halosegnis</taxon>
    </lineage>
</organism>
<evidence type="ECO:0000256" key="2">
    <source>
        <dbReference type="ARBA" id="ARBA00023125"/>
    </source>
</evidence>
<dbReference type="Proteomes" id="UP000270581">
    <property type="component" value="Unassembled WGS sequence"/>
</dbReference>
<evidence type="ECO:0000256" key="1">
    <source>
        <dbReference type="ARBA" id="ARBA00023015"/>
    </source>
</evidence>
<dbReference type="Gene3D" id="1.10.10.10">
    <property type="entry name" value="Winged helix-like DNA-binding domain superfamily/Winged helix DNA-binding domain"/>
    <property type="match status" value="1"/>
</dbReference>
<dbReference type="SMART" id="SM00418">
    <property type="entry name" value="HTH_ARSR"/>
    <property type="match status" value="1"/>
</dbReference>
<gene>
    <name evidence="6" type="ORF">Nmn1133_02525</name>
</gene>
<sequence>MDSAVLLDLLGNENRRRILRLLARRPCYVTEISEYLGVSPKAVIDHLRKLEDAGLVESRVDEQRRKYFSIARNLRLEVNVSPYEFGTKSAYPASRSLDMTRCRYLSLHIEPEEVDEPDDDTPTVEPVDGDAADGENPGGDDVDPDADESLSDLTAELARLETLENELSMAQRWVQGRLTDVMDSLSAAFGERDGRFYAELLAAVANGARTTSAVARRVDASPTVTADGLAQLESEGLLEQVGEEWRLTASE</sequence>
<reference evidence="6 7" key="1">
    <citation type="submission" date="2018-11" db="EMBL/GenBank/DDBJ databases">
        <title>Genome sequences of Natronomonas sp. CBA1133.</title>
        <authorList>
            <person name="Roh S.W."/>
            <person name="Cha I.-T."/>
        </authorList>
    </citation>
    <scope>NUCLEOTIDE SEQUENCE [LARGE SCALE GENOMIC DNA]</scope>
    <source>
        <strain evidence="6 7">CBA1133</strain>
    </source>
</reference>
<dbReference type="InterPro" id="IPR056346">
    <property type="entry name" value="HTH_Cmi2_C"/>
</dbReference>
<dbReference type="PANTHER" id="PTHR33154">
    <property type="entry name" value="TRANSCRIPTIONAL REGULATOR, ARSR FAMILY"/>
    <property type="match status" value="1"/>
</dbReference>
<keyword evidence="1" id="KW-0805">Transcription regulation</keyword>
<dbReference type="AlphaFoldDB" id="A0AAJ4UV67"/>